<reference evidence="3 4" key="1">
    <citation type="journal article" date="2018" name="Mycol. Prog.">
        <title>Coniella lustricola, a new species from submerged detritus.</title>
        <authorList>
            <person name="Raudabaugh D.B."/>
            <person name="Iturriaga T."/>
            <person name="Carver A."/>
            <person name="Mondo S."/>
            <person name="Pangilinan J."/>
            <person name="Lipzen A."/>
            <person name="He G."/>
            <person name="Amirebrahimi M."/>
            <person name="Grigoriev I.V."/>
            <person name="Miller A.N."/>
        </authorList>
    </citation>
    <scope>NUCLEOTIDE SEQUENCE [LARGE SCALE GENOMIC DNA]</scope>
    <source>
        <strain evidence="3 4">B22-T-1</strain>
    </source>
</reference>
<dbReference type="EMBL" id="KZ678460">
    <property type="protein sequence ID" value="PSR83424.1"/>
    <property type="molecule type" value="Genomic_DNA"/>
</dbReference>
<dbReference type="PANTHER" id="PTHR24148:SF82">
    <property type="entry name" value="HETEROKARYON INCOMPATIBILITY DOMAIN-CONTAINING PROTEIN"/>
    <property type="match status" value="1"/>
</dbReference>
<keyword evidence="4" id="KW-1185">Reference proteome</keyword>
<feature type="region of interest" description="Disordered" evidence="1">
    <location>
        <begin position="375"/>
        <end position="396"/>
    </location>
</feature>
<protein>
    <submittedName>
        <fullName evidence="3">Heterokaryon incompatibility protein-domain-containing protein</fullName>
    </submittedName>
</protein>
<dbReference type="PANTHER" id="PTHR24148">
    <property type="entry name" value="ANKYRIN REPEAT DOMAIN-CONTAINING PROTEIN 39 HOMOLOG-RELATED"/>
    <property type="match status" value="1"/>
</dbReference>
<evidence type="ECO:0000313" key="4">
    <source>
        <dbReference type="Proteomes" id="UP000241462"/>
    </source>
</evidence>
<proteinExistence type="predicted"/>
<feature type="domain" description="Heterokaryon incompatibility" evidence="2">
    <location>
        <begin position="51"/>
        <end position="241"/>
    </location>
</feature>
<organism evidence="3 4">
    <name type="scientific">Coniella lustricola</name>
    <dbReference type="NCBI Taxonomy" id="2025994"/>
    <lineage>
        <taxon>Eukaryota</taxon>
        <taxon>Fungi</taxon>
        <taxon>Dikarya</taxon>
        <taxon>Ascomycota</taxon>
        <taxon>Pezizomycotina</taxon>
        <taxon>Sordariomycetes</taxon>
        <taxon>Sordariomycetidae</taxon>
        <taxon>Diaporthales</taxon>
        <taxon>Schizoparmaceae</taxon>
        <taxon>Coniella</taxon>
    </lineage>
</organism>
<feature type="compositionally biased region" description="Basic and acidic residues" evidence="1">
    <location>
        <begin position="380"/>
        <end position="390"/>
    </location>
</feature>
<accession>A0A2T3A5V9</accession>
<evidence type="ECO:0000259" key="2">
    <source>
        <dbReference type="Pfam" id="PF06985"/>
    </source>
</evidence>
<gene>
    <name evidence="3" type="ORF">BD289DRAFT_483349</name>
</gene>
<dbReference type="InterPro" id="IPR052895">
    <property type="entry name" value="HetReg/Transcr_Mod"/>
</dbReference>
<dbReference type="Pfam" id="PF06985">
    <property type="entry name" value="HET"/>
    <property type="match status" value="1"/>
</dbReference>
<dbReference type="OrthoDB" id="194358at2759"/>
<evidence type="ECO:0000256" key="1">
    <source>
        <dbReference type="SAM" id="MobiDB-lite"/>
    </source>
</evidence>
<evidence type="ECO:0000313" key="3">
    <source>
        <dbReference type="EMBL" id="PSR83424.1"/>
    </source>
</evidence>
<dbReference type="InParanoid" id="A0A2T3A5V9"/>
<dbReference type="InterPro" id="IPR010730">
    <property type="entry name" value="HET"/>
</dbReference>
<dbReference type="Pfam" id="PF26639">
    <property type="entry name" value="Het-6_barrel"/>
    <property type="match status" value="1"/>
</dbReference>
<sequence>MSTQEPSTTYEYTQLEPNQIRVLDLLSAPGEELQCRLRAVSAALTTDGLSYVALSYVWGSPVRTTSIKVVDGNGQRLGDIPLTANLHTALQDLRDAAHIQPKTFWIDQICINQDDIDEKSNQVAKMSKVYSSASRVVTYLGPQGHGDEVAVQLLRRLHDWFMDKSTVRQGPDPDSALVHAHLQAIYKSPLQATVLFLYPTDEHIPLDLRFSLTADDRAACKQISRLIDSQGWCTRAWMFQENLLNATTGFLRGPHYIPWAHLSVWAVATTAGLVHEEPCTPLAMFHEWRHRRDQYEFNRLLFLLSVGRNCLNCQDERDRIYALLGVASDAAELQMKPDYHKSTVQVFTDLAVGYIRSSKTGYRKLLILERIDQKSPQAGKGEEQEQERDTQQGPQLWPSWVPSFKLECYIFSTKNPETRLAGCLHPSCPPGRFDESISFESDPSAPLVENSILVADGLALSKLGVYLGSMSNILNGPRLPKDLKETLDTLNRAADRLESNNAAGRCSDTASPGLMLCRAMLMDDAWPAASDYESSTETRSAESYAAATFNNLRHVLDSEGDGLQIAMRTGVVVTRPDAHPDLLDSAGYIISHGLGIKGRTLWLLEDGKLALAPAVVREGDVPVLLPADKWVYFLRPVGGRGHGEEDPGYYEYVGWGYVHGVMDGKVFENENWEDMARTFRIR</sequence>
<name>A0A2T3A5V9_9PEZI</name>
<dbReference type="AlphaFoldDB" id="A0A2T3A5V9"/>
<dbReference type="Proteomes" id="UP000241462">
    <property type="component" value="Unassembled WGS sequence"/>
</dbReference>